<dbReference type="OrthoDB" id="510867at2"/>
<dbReference type="AlphaFoldDB" id="A0A3D9KIZ0"/>
<evidence type="ECO:0000313" key="1">
    <source>
        <dbReference type="EMBL" id="RED86501.1"/>
    </source>
</evidence>
<protein>
    <submittedName>
        <fullName evidence="1">Uncharacterized protein</fullName>
    </submittedName>
</protein>
<dbReference type="Proteomes" id="UP000256977">
    <property type="component" value="Unassembled WGS sequence"/>
</dbReference>
<evidence type="ECO:0000313" key="2">
    <source>
        <dbReference type="Proteomes" id="UP000256977"/>
    </source>
</evidence>
<name>A0A3D9KIZ0_9BACL</name>
<sequence>MTYTLYHYYEAEQGPFRNLSSLSIEEASKVSEQIRLEGRSFASQRSEEYMTIRRGLEEIARNQFINKGGKPKNRFPHYMTLGECRWLESWYKNPKMIAIDWNEFLEDSISFTYGDLFPTMRYPDNKPYRRKIFTKAEIVTLIAEWGLPQEWNKDGEKGPERYIEVQIWDEETINRFW</sequence>
<proteinExistence type="predicted"/>
<keyword evidence="2" id="KW-1185">Reference proteome</keyword>
<comment type="caution">
    <text evidence="1">The sequence shown here is derived from an EMBL/GenBank/DDBJ whole genome shotgun (WGS) entry which is preliminary data.</text>
</comment>
<organism evidence="1 2">
    <name type="scientific">Cohnella phaseoli</name>
    <dbReference type="NCBI Taxonomy" id="456490"/>
    <lineage>
        <taxon>Bacteria</taxon>
        <taxon>Bacillati</taxon>
        <taxon>Bacillota</taxon>
        <taxon>Bacilli</taxon>
        <taxon>Bacillales</taxon>
        <taxon>Paenibacillaceae</taxon>
        <taxon>Cohnella</taxon>
    </lineage>
</organism>
<dbReference type="RefSeq" id="WP_116059616.1">
    <property type="nucleotide sequence ID" value="NZ_QRDZ01000003.1"/>
</dbReference>
<reference evidence="1 2" key="1">
    <citation type="submission" date="2018-07" db="EMBL/GenBank/DDBJ databases">
        <title>Genomic Encyclopedia of Type Strains, Phase III (KMG-III): the genomes of soil and plant-associated and newly described type strains.</title>
        <authorList>
            <person name="Whitman W."/>
        </authorList>
    </citation>
    <scope>NUCLEOTIDE SEQUENCE [LARGE SCALE GENOMIC DNA]</scope>
    <source>
        <strain evidence="1 2">CECT 7287</strain>
    </source>
</reference>
<accession>A0A3D9KIZ0</accession>
<dbReference type="EMBL" id="QRDZ01000003">
    <property type="protein sequence ID" value="RED86501.1"/>
    <property type="molecule type" value="Genomic_DNA"/>
</dbReference>
<gene>
    <name evidence="1" type="ORF">DFP98_103356</name>
</gene>